<name>A0AB73N2R8_MYCCH</name>
<comment type="caution">
    <text evidence="2">The sequence shown here is derived from an EMBL/GenBank/DDBJ whole genome shotgun (WGS) entry which is preliminary data.</text>
</comment>
<feature type="compositionally biased region" description="Basic and acidic residues" evidence="1">
    <location>
        <begin position="79"/>
        <end position="93"/>
    </location>
</feature>
<dbReference type="EMBL" id="MLHW01000001">
    <property type="protein sequence ID" value="OHT55209.1"/>
    <property type="molecule type" value="Genomic_DNA"/>
</dbReference>
<sequence length="104" mass="10873">MLIATTGDPVIQMHRGIAESARSAAAGLPVVSAVGMRADHAAILESALGETRRELGELVRLADVGAAGAEGISQQDVENASRYEGWDGPERRRNGTVPPEGRVV</sequence>
<evidence type="ECO:0000313" key="2">
    <source>
        <dbReference type="EMBL" id="OHT55209.1"/>
    </source>
</evidence>
<dbReference type="RefSeq" id="WP_070914459.1">
    <property type="nucleotide sequence ID" value="NZ_JAPDRD010000001.1"/>
</dbReference>
<reference evidence="2 3" key="1">
    <citation type="submission" date="2016-10" db="EMBL/GenBank/DDBJ databases">
        <title>Evaluation of Human, Animal and Environmental Mycobacterium chelonae Isolates by Core Genome Phylogenomic Analysis, Targeted Gene Comparison, and Anti-microbial Susceptibility Patterns: A Tale of Mistaken Identities.</title>
        <authorList>
            <person name="Fogelson S.B."/>
            <person name="Camus A.C."/>
            <person name="Lorenz W."/>
            <person name="Vasireddy R."/>
            <person name="Vasireddy S."/>
            <person name="Smith T."/>
            <person name="Brown-Elliott B.A."/>
            <person name="Wallace R.J.Jr."/>
            <person name="Hasan N.A."/>
            <person name="Reischl U."/>
            <person name="Sanchez S."/>
        </authorList>
    </citation>
    <scope>NUCLEOTIDE SEQUENCE [LARGE SCALE GENOMIC DNA]</scope>
    <source>
        <strain evidence="2 3">42895</strain>
    </source>
</reference>
<evidence type="ECO:0000256" key="1">
    <source>
        <dbReference type="SAM" id="MobiDB-lite"/>
    </source>
</evidence>
<protein>
    <submittedName>
        <fullName evidence="2">Uncharacterized protein</fullName>
    </submittedName>
</protein>
<feature type="region of interest" description="Disordered" evidence="1">
    <location>
        <begin position="72"/>
        <end position="104"/>
    </location>
</feature>
<dbReference type="AlphaFoldDB" id="A0AB73N2R8"/>
<gene>
    <name evidence="2" type="ORF">BKG62_03285</name>
</gene>
<dbReference type="Proteomes" id="UP000180113">
    <property type="component" value="Unassembled WGS sequence"/>
</dbReference>
<organism evidence="2 3">
    <name type="scientific">Mycobacteroides chelonae</name>
    <name type="common">Mycobacterium chelonae</name>
    <dbReference type="NCBI Taxonomy" id="1774"/>
    <lineage>
        <taxon>Bacteria</taxon>
        <taxon>Bacillati</taxon>
        <taxon>Actinomycetota</taxon>
        <taxon>Actinomycetes</taxon>
        <taxon>Mycobacteriales</taxon>
        <taxon>Mycobacteriaceae</taxon>
        <taxon>Mycobacteroides</taxon>
    </lineage>
</organism>
<evidence type="ECO:0000313" key="3">
    <source>
        <dbReference type="Proteomes" id="UP000180113"/>
    </source>
</evidence>
<accession>A0AB73N2R8</accession>
<proteinExistence type="predicted"/>